<reference evidence="3 4" key="1">
    <citation type="submission" date="2016-10" db="EMBL/GenBank/DDBJ databases">
        <authorList>
            <person name="de Groot N.N."/>
        </authorList>
    </citation>
    <scope>NUCLEOTIDE SEQUENCE [LARGE SCALE GENOMIC DNA]</scope>
    <source>
        <strain evidence="3 4">DSM 28286</strain>
    </source>
</reference>
<dbReference type="InterPro" id="IPR011519">
    <property type="entry name" value="UnbV_ASPIC"/>
</dbReference>
<dbReference type="OrthoDB" id="600363at2"/>
<dbReference type="PROSITE" id="PS51257">
    <property type="entry name" value="PROKAR_LIPOPROTEIN"/>
    <property type="match status" value="1"/>
</dbReference>
<evidence type="ECO:0000259" key="2">
    <source>
        <dbReference type="Pfam" id="PF07593"/>
    </source>
</evidence>
<dbReference type="Gene3D" id="2.130.10.130">
    <property type="entry name" value="Integrin alpha, N-terminal"/>
    <property type="match status" value="4"/>
</dbReference>
<dbReference type="InterPro" id="IPR027039">
    <property type="entry name" value="Crtac1"/>
</dbReference>
<dbReference type="PANTHER" id="PTHR16026:SF0">
    <property type="entry name" value="CARTILAGE ACIDIC PROTEIN 1"/>
    <property type="match status" value="1"/>
</dbReference>
<keyword evidence="4" id="KW-1185">Reference proteome</keyword>
<dbReference type="InterPro" id="IPR013517">
    <property type="entry name" value="FG-GAP"/>
</dbReference>
<gene>
    <name evidence="3" type="ORF">SAMN05444277_101759</name>
</gene>
<evidence type="ECO:0000256" key="1">
    <source>
        <dbReference type="ARBA" id="ARBA00022729"/>
    </source>
</evidence>
<dbReference type="PANTHER" id="PTHR16026">
    <property type="entry name" value="CARTILAGE ACIDIC PROTEIN 1"/>
    <property type="match status" value="1"/>
</dbReference>
<dbReference type="Proteomes" id="UP000199031">
    <property type="component" value="Unassembled WGS sequence"/>
</dbReference>
<dbReference type="InterPro" id="IPR028994">
    <property type="entry name" value="Integrin_alpha_N"/>
</dbReference>
<dbReference type="STRING" id="1465490.SAMN05444277_101759"/>
<dbReference type="Pfam" id="PF07593">
    <property type="entry name" value="UnbV_ASPIC"/>
    <property type="match status" value="1"/>
</dbReference>
<evidence type="ECO:0000313" key="4">
    <source>
        <dbReference type="Proteomes" id="UP000199031"/>
    </source>
</evidence>
<dbReference type="EMBL" id="FOXQ01000001">
    <property type="protein sequence ID" value="SFP69981.1"/>
    <property type="molecule type" value="Genomic_DNA"/>
</dbReference>
<organism evidence="3 4">
    <name type="scientific">Parafilimonas terrae</name>
    <dbReference type="NCBI Taxonomy" id="1465490"/>
    <lineage>
        <taxon>Bacteria</taxon>
        <taxon>Pseudomonadati</taxon>
        <taxon>Bacteroidota</taxon>
        <taxon>Chitinophagia</taxon>
        <taxon>Chitinophagales</taxon>
        <taxon>Chitinophagaceae</taxon>
        <taxon>Parafilimonas</taxon>
    </lineage>
</organism>
<keyword evidence="1" id="KW-0732">Signal</keyword>
<accession>A0A1I5SGZ9</accession>
<dbReference type="AlphaFoldDB" id="A0A1I5SGZ9"/>
<sequence>MRLLSTLFFVSFFFLLSCKEKHAEQLFSLVENSGINFNNTVVDGNYENGFSFRNFYNGGGVATGDINNDGLADVFLTSNQGENKLYLNKGNLKFEDISASCGMKQDSMWSTGAVFVDINNDGWLDVFVCNSGHIKNGNRKNKLYINNHNLTFTEEAAKYSLDISAYTTQVSFFDYDLDGDLDCFLIDNSPMPVNILEYDNQRDLPQDQWPVDDFLKGGGNHLYRNDGGHFTEVTKDAGIHGTLISFGLGVSVGDLNNDGYPDIYIANDFYERDYLYINQQNGTFKDEIECYMPHISFSSMGADIADINNDGYPEIFTTDMLPEDDSRLKTLGSFDNIDVFQKKLQQGFYYQYTKNCLQLNNKDGSFSDIADYSGVSATDWSWGALMFDADNDGLNDIYVCNGVNGDVIDLDFMDFFANDVIRKMMQTGEKASVDEVLAHIPKNPLINKCFKNAGNLKFEDVGSKWGFTQSSFSNGAAYADLDNDGDLDLVVSNINQPAFVYKNNCRKVNKNHYAAFFLKGDSLNTFAVGAVIKLYAGNQVFARDVIPSRGFQSSVDYKQVIGLGEIDNIDSAIIIWPDRTYNKYTSLKADSVYTIHKTTEKNYYHFSSAANAAKPLFDSLKSNFEKHEEDAYLDYYYEPNIPEMLSREGPKAAAADVNADGLDDVYIGGTKNHPGQLYIQQPDGSFNKKEESAFKPFLNFEDGAVLFFDADKDGDVDLFIGPGGNSYFPFAEETRNRLFINDGKGNFTLNAKAFPLNGMNTAIAAAYDFDKDGDLDLFVGGRSEPRNYGGNPASYIYVNDSNGNFTSMPKSKNAGIANVGMVTGAVWADVTGNADKELVICGEWMSPKIFSYNGDHFVEIKTNLQNLNGLWKTVAVADINNDGKTDLILGNIGENFYLRPDEKHPVKLWMNDFDQNGSTDKILTRTVESRDMPVFLKHDMEDEIPLIKKQNLTHAAYSKKSIQDLLPPDILNKSSVKIFDYCSSVIAINKGDGNFEIQKLPVAVQLSNANSILVRDINKDGLPDLIVGGNQDNFPPQFGRLDASFGNVLINRGKGNFVAADSRQSGVKVKGVVRDICEIHGRNKNFILFLRNDDFPVLYSGNN</sequence>
<dbReference type="Pfam" id="PF13517">
    <property type="entry name" value="FG-GAP_3"/>
    <property type="match status" value="5"/>
</dbReference>
<dbReference type="RefSeq" id="WP_090654601.1">
    <property type="nucleotide sequence ID" value="NZ_FOXQ01000001.1"/>
</dbReference>
<evidence type="ECO:0000313" key="3">
    <source>
        <dbReference type="EMBL" id="SFP69981.1"/>
    </source>
</evidence>
<protein>
    <submittedName>
        <fullName evidence="3">FG-GAP repeat-containing protein</fullName>
    </submittedName>
</protein>
<name>A0A1I5SGZ9_9BACT</name>
<proteinExistence type="predicted"/>
<feature type="domain" description="ASPIC/UnbV" evidence="2">
    <location>
        <begin position="527"/>
        <end position="594"/>
    </location>
</feature>
<dbReference type="SUPFAM" id="SSF69318">
    <property type="entry name" value="Integrin alpha N-terminal domain"/>
    <property type="match status" value="3"/>
</dbReference>